<comment type="caution">
    <text evidence="1">The sequence shown here is derived from an EMBL/GenBank/DDBJ whole genome shotgun (WGS) entry which is preliminary data.</text>
</comment>
<dbReference type="Proteomes" id="UP001165960">
    <property type="component" value="Unassembled WGS sequence"/>
</dbReference>
<evidence type="ECO:0000313" key="2">
    <source>
        <dbReference type="Proteomes" id="UP001165960"/>
    </source>
</evidence>
<dbReference type="EMBL" id="QTSX02005081">
    <property type="protein sequence ID" value="KAJ9061277.1"/>
    <property type="molecule type" value="Genomic_DNA"/>
</dbReference>
<evidence type="ECO:0000313" key="1">
    <source>
        <dbReference type="EMBL" id="KAJ9061277.1"/>
    </source>
</evidence>
<protein>
    <submittedName>
        <fullName evidence="1">Uncharacterized protein</fullName>
    </submittedName>
</protein>
<accession>A0ACC2SGH8</accession>
<organism evidence="1 2">
    <name type="scientific">Entomophthora muscae</name>
    <dbReference type="NCBI Taxonomy" id="34485"/>
    <lineage>
        <taxon>Eukaryota</taxon>
        <taxon>Fungi</taxon>
        <taxon>Fungi incertae sedis</taxon>
        <taxon>Zoopagomycota</taxon>
        <taxon>Entomophthoromycotina</taxon>
        <taxon>Entomophthoromycetes</taxon>
        <taxon>Entomophthorales</taxon>
        <taxon>Entomophthoraceae</taxon>
        <taxon>Entomophthora</taxon>
    </lineage>
</organism>
<reference evidence="1" key="1">
    <citation type="submission" date="2022-04" db="EMBL/GenBank/DDBJ databases">
        <title>Genome of the entomopathogenic fungus Entomophthora muscae.</title>
        <authorList>
            <person name="Elya C."/>
            <person name="Lovett B.R."/>
            <person name="Lee E."/>
            <person name="Macias A.M."/>
            <person name="Hajek A.E."/>
            <person name="De Bivort B.L."/>
            <person name="Kasson M.T."/>
            <person name="De Fine Licht H.H."/>
            <person name="Stajich J.E."/>
        </authorList>
    </citation>
    <scope>NUCLEOTIDE SEQUENCE</scope>
    <source>
        <strain evidence="1">Berkeley</strain>
    </source>
</reference>
<proteinExistence type="predicted"/>
<feature type="non-terminal residue" evidence="1">
    <location>
        <position position="87"/>
    </location>
</feature>
<sequence length="87" mass="9396">MPRGGKQRFLSLAHPTHTQGHGPPVPDPALSPSWPLPAPLFSHGSLRLTIKGHKYRPNPKVKISQWGSMLRLREGHGVVNPVAVTGG</sequence>
<keyword evidence="2" id="KW-1185">Reference proteome</keyword>
<gene>
    <name evidence="1" type="ORF">DSO57_1022191</name>
</gene>
<name>A0ACC2SGH8_9FUNG</name>